<evidence type="ECO:0000256" key="1">
    <source>
        <dbReference type="ARBA" id="ARBA00008798"/>
    </source>
</evidence>
<protein>
    <submittedName>
        <fullName evidence="11">RNA polymerase sigma-54 factor</fullName>
    </submittedName>
</protein>
<keyword evidence="12" id="KW-1185">Reference proteome</keyword>
<dbReference type="PROSITE" id="PS50044">
    <property type="entry name" value="SIGMA54_3"/>
    <property type="match status" value="1"/>
</dbReference>
<feature type="domain" description="RNA polymerase sigma factor 54 core-binding" evidence="10">
    <location>
        <begin position="104"/>
        <end position="296"/>
    </location>
</feature>
<evidence type="ECO:0000259" key="9">
    <source>
        <dbReference type="Pfam" id="PF04552"/>
    </source>
</evidence>
<evidence type="ECO:0000256" key="8">
    <source>
        <dbReference type="ARBA" id="ARBA00023163"/>
    </source>
</evidence>
<dbReference type="PANTHER" id="PTHR32248:SF4">
    <property type="entry name" value="RNA POLYMERASE SIGMA-54 FACTOR"/>
    <property type="match status" value="1"/>
</dbReference>
<reference evidence="11" key="1">
    <citation type="journal article" date="2014" name="Int. J. Syst. Evol. Microbiol.">
        <title>Complete genome sequence of Corynebacterium casei LMG S-19264T (=DSM 44701T), isolated from a smear-ripened cheese.</title>
        <authorList>
            <consortium name="US DOE Joint Genome Institute (JGI-PGF)"/>
            <person name="Walter F."/>
            <person name="Albersmeier A."/>
            <person name="Kalinowski J."/>
            <person name="Ruckert C."/>
        </authorList>
    </citation>
    <scope>NUCLEOTIDE SEQUENCE</scope>
    <source>
        <strain evidence="11">CGMCC 1.15290</strain>
    </source>
</reference>
<dbReference type="Pfam" id="PF04963">
    <property type="entry name" value="Sigma54_CBD"/>
    <property type="match status" value="1"/>
</dbReference>
<dbReference type="GO" id="GO:0006352">
    <property type="term" value="P:DNA-templated transcription initiation"/>
    <property type="evidence" value="ECO:0007669"/>
    <property type="project" value="InterPro"/>
</dbReference>
<dbReference type="AlphaFoldDB" id="A0A917MWA4"/>
<evidence type="ECO:0000313" key="12">
    <source>
        <dbReference type="Proteomes" id="UP000627292"/>
    </source>
</evidence>
<dbReference type="PIRSF" id="PIRSF000774">
    <property type="entry name" value="RpoN"/>
    <property type="match status" value="1"/>
</dbReference>
<dbReference type="InterPro" id="IPR007634">
    <property type="entry name" value="RNA_pol_sigma_54_DNA-bd"/>
</dbReference>
<evidence type="ECO:0000256" key="6">
    <source>
        <dbReference type="ARBA" id="ARBA00023082"/>
    </source>
</evidence>
<proteinExistence type="inferred from homology"/>
<dbReference type="GO" id="GO:0016779">
    <property type="term" value="F:nucleotidyltransferase activity"/>
    <property type="evidence" value="ECO:0007669"/>
    <property type="project" value="UniProtKB-KW"/>
</dbReference>
<keyword evidence="7" id="KW-0238">DNA-binding</keyword>
<evidence type="ECO:0000256" key="5">
    <source>
        <dbReference type="ARBA" id="ARBA00023015"/>
    </source>
</evidence>
<keyword evidence="3" id="KW-0808">Transferase</keyword>
<reference evidence="11" key="2">
    <citation type="submission" date="2020-09" db="EMBL/GenBank/DDBJ databases">
        <authorList>
            <person name="Sun Q."/>
            <person name="Zhou Y."/>
        </authorList>
    </citation>
    <scope>NUCLEOTIDE SEQUENCE</scope>
    <source>
        <strain evidence="11">CGMCC 1.15290</strain>
    </source>
</reference>
<keyword evidence="4" id="KW-0548">Nucleotidyltransferase</keyword>
<gene>
    <name evidence="11" type="ORF">GCM10011379_26320</name>
</gene>
<dbReference type="InterPro" id="IPR000394">
    <property type="entry name" value="RNA_pol_sigma_54"/>
</dbReference>
<keyword evidence="2" id="KW-0240">DNA-directed RNA polymerase</keyword>
<dbReference type="NCBIfam" id="TIGR02395">
    <property type="entry name" value="rpoN_sigma"/>
    <property type="match status" value="1"/>
</dbReference>
<accession>A0A917MWA4</accession>
<dbReference type="GO" id="GO:0016987">
    <property type="term" value="F:sigma factor activity"/>
    <property type="evidence" value="ECO:0007669"/>
    <property type="project" value="UniProtKB-KW"/>
</dbReference>
<dbReference type="InterPro" id="IPR038709">
    <property type="entry name" value="RpoN_core-bd_sf"/>
</dbReference>
<dbReference type="PROSITE" id="PS00718">
    <property type="entry name" value="SIGMA54_2"/>
    <property type="match status" value="1"/>
</dbReference>
<dbReference type="Gene3D" id="1.10.10.1330">
    <property type="entry name" value="RNA polymerase sigma-54 factor, core-binding domain"/>
    <property type="match status" value="1"/>
</dbReference>
<dbReference type="PANTHER" id="PTHR32248">
    <property type="entry name" value="RNA POLYMERASE SIGMA-54 FACTOR"/>
    <property type="match status" value="1"/>
</dbReference>
<evidence type="ECO:0000259" key="10">
    <source>
        <dbReference type="Pfam" id="PF04963"/>
    </source>
</evidence>
<dbReference type="GO" id="GO:0000428">
    <property type="term" value="C:DNA-directed RNA polymerase complex"/>
    <property type="evidence" value="ECO:0007669"/>
    <property type="project" value="UniProtKB-KW"/>
</dbReference>
<comment type="caution">
    <text evidence="11">The sequence shown here is derived from an EMBL/GenBank/DDBJ whole genome shotgun (WGS) entry which is preliminary data.</text>
</comment>
<dbReference type="Gene3D" id="1.10.10.60">
    <property type="entry name" value="Homeodomain-like"/>
    <property type="match status" value="1"/>
</dbReference>
<evidence type="ECO:0000256" key="7">
    <source>
        <dbReference type="ARBA" id="ARBA00023125"/>
    </source>
</evidence>
<sequence length="480" mass="55827">MFLTDLPMINQRIEQKGQLKVLPQKIQFLNFLYLNRQELQMRIENELIENPLLELKEASDDNKESDDLVADYKGVEEYMYDDIPDYKYEYQNYLPETSHVDKPLEERVDFREDLKKQLGLLETDEVTRELATYVIDSLNDYGMLETDVESLAEEFSFKEQRLIETESIERAVQLIQTLEPPGIGTSSVKESLLRQLERVERKDPVCRKAIELLSLHYEQLATGSFDRIREQMQLDEEEFQTVIQYLSRFSPHPLIVTDVEEEKKQVIVPDVFVWKQDDRFLVSLNNAYGERLMLSNCWASLPEQLSEKQRRQTNKYIKSKTTAANWFISAVQQRENTMLKIMEAIVQLQAAYFEEGDTSQIKPMILKQVADVTGMDISTVSRATANKYAETAFGMVSLKELFTEGVHNTEGETVSNRIIRQNIKDIIAGENKSDPFTDQQITDTLKKNGIMIARRTVTKYREQLQIPVAHLRKLSAQIQH</sequence>
<keyword evidence="6" id="KW-0731">Sigma factor</keyword>
<dbReference type="EMBL" id="BMIB01000003">
    <property type="protein sequence ID" value="GGH69222.1"/>
    <property type="molecule type" value="Genomic_DNA"/>
</dbReference>
<feature type="domain" description="RNA polymerase sigma factor 54 DNA-binding" evidence="9">
    <location>
        <begin position="315"/>
        <end position="473"/>
    </location>
</feature>
<evidence type="ECO:0000313" key="11">
    <source>
        <dbReference type="EMBL" id="GGH69222.1"/>
    </source>
</evidence>
<dbReference type="Pfam" id="PF00309">
    <property type="entry name" value="Sigma54_AID"/>
    <property type="match status" value="1"/>
</dbReference>
<dbReference type="Pfam" id="PF04552">
    <property type="entry name" value="Sigma54_DBD"/>
    <property type="match status" value="1"/>
</dbReference>
<dbReference type="InterPro" id="IPR007046">
    <property type="entry name" value="RNA_pol_sigma_54_core-bd"/>
</dbReference>
<dbReference type="GO" id="GO:0001216">
    <property type="term" value="F:DNA-binding transcription activator activity"/>
    <property type="evidence" value="ECO:0007669"/>
    <property type="project" value="InterPro"/>
</dbReference>
<organism evidence="11 12">
    <name type="scientific">Filimonas zeae</name>
    <dbReference type="NCBI Taxonomy" id="1737353"/>
    <lineage>
        <taxon>Bacteria</taxon>
        <taxon>Pseudomonadati</taxon>
        <taxon>Bacteroidota</taxon>
        <taxon>Chitinophagia</taxon>
        <taxon>Chitinophagales</taxon>
        <taxon>Chitinophagaceae</taxon>
        <taxon>Filimonas</taxon>
    </lineage>
</organism>
<keyword evidence="8" id="KW-0804">Transcription</keyword>
<evidence type="ECO:0000256" key="2">
    <source>
        <dbReference type="ARBA" id="ARBA00022478"/>
    </source>
</evidence>
<name>A0A917MWA4_9BACT</name>
<dbReference type="PRINTS" id="PR00045">
    <property type="entry name" value="SIGMA54FCT"/>
</dbReference>
<evidence type="ECO:0000256" key="4">
    <source>
        <dbReference type="ARBA" id="ARBA00022695"/>
    </source>
</evidence>
<comment type="similarity">
    <text evidence="1">Belongs to the sigma-54 factor family.</text>
</comment>
<evidence type="ECO:0000256" key="3">
    <source>
        <dbReference type="ARBA" id="ARBA00022679"/>
    </source>
</evidence>
<dbReference type="Proteomes" id="UP000627292">
    <property type="component" value="Unassembled WGS sequence"/>
</dbReference>
<keyword evidence="5" id="KW-0805">Transcription regulation</keyword>
<dbReference type="GO" id="GO:0003677">
    <property type="term" value="F:DNA binding"/>
    <property type="evidence" value="ECO:0007669"/>
    <property type="project" value="UniProtKB-KW"/>
</dbReference>